<dbReference type="PATRIC" id="fig|44574.3.peg.2890"/>
<evidence type="ECO:0000313" key="1">
    <source>
        <dbReference type="EMBL" id="AKH38333.1"/>
    </source>
</evidence>
<protein>
    <submittedName>
        <fullName evidence="1">Uncharacterized protein</fullName>
    </submittedName>
</protein>
<gene>
    <name evidence="1" type="ORF">AAW31_11870</name>
    <name evidence="2" type="ORF">BCL69_10154</name>
</gene>
<accession>A0A0F7KGY5</accession>
<dbReference type="Proteomes" id="UP000324176">
    <property type="component" value="Unassembled WGS sequence"/>
</dbReference>
<dbReference type="EMBL" id="VNHT01000015">
    <property type="protein sequence ID" value="TYP90067.1"/>
    <property type="molecule type" value="Genomic_DNA"/>
</dbReference>
<evidence type="ECO:0000313" key="4">
    <source>
        <dbReference type="Proteomes" id="UP000324176"/>
    </source>
</evidence>
<proteinExistence type="predicted"/>
<organism evidence="1 3">
    <name type="scientific">Nitrosomonas communis</name>
    <dbReference type="NCBI Taxonomy" id="44574"/>
    <lineage>
        <taxon>Bacteria</taxon>
        <taxon>Pseudomonadati</taxon>
        <taxon>Pseudomonadota</taxon>
        <taxon>Betaproteobacteria</taxon>
        <taxon>Nitrosomonadales</taxon>
        <taxon>Nitrosomonadaceae</taxon>
        <taxon>Nitrosomonas</taxon>
    </lineage>
</organism>
<dbReference type="KEGG" id="nco:AAW31_11870"/>
<name>A0A0F7KGY5_9PROT</name>
<sequence length="87" mass="10429">MSEAFYNIETWYDEKRCMWFFRGIKFDFAMHWTDDPEGNIALKCDCVTWEGDPREVHIAIDIGYTKITKDEFQTAVLKELSKHWILC</sequence>
<dbReference type="Proteomes" id="UP000034156">
    <property type="component" value="Chromosome"/>
</dbReference>
<reference evidence="1 3" key="2">
    <citation type="journal article" date="2016" name="Genome Announc.">
        <title>Genome Sequence of Nitrosomonas communis Strain Nm2, a Mesophilic Ammonia-Oxidizing Bacterium Isolated from Mediterranean Soil.</title>
        <authorList>
            <person name="Kozlowski J.A."/>
            <person name="Kits K.D."/>
            <person name="Stein L.Y."/>
        </authorList>
    </citation>
    <scope>NUCLEOTIDE SEQUENCE [LARGE SCALE GENOMIC DNA]</scope>
    <source>
        <strain evidence="1 3">Nm2</strain>
    </source>
</reference>
<reference evidence="2 4" key="3">
    <citation type="submission" date="2019-07" db="EMBL/GenBank/DDBJ databases">
        <title>Active sludge and wastewater microbial communities from Klosterneuburg, Austria.</title>
        <authorList>
            <person name="Wagner M."/>
        </authorList>
    </citation>
    <scope>NUCLEOTIDE SEQUENCE [LARGE SCALE GENOMIC DNA]</scope>
    <source>
        <strain evidence="2 4">Nm2</strain>
    </source>
</reference>
<evidence type="ECO:0000313" key="3">
    <source>
        <dbReference type="Proteomes" id="UP000034156"/>
    </source>
</evidence>
<evidence type="ECO:0000313" key="2">
    <source>
        <dbReference type="EMBL" id="TYP90067.1"/>
    </source>
</evidence>
<dbReference type="AlphaFoldDB" id="A0A0F7KGY5"/>
<keyword evidence="3" id="KW-1185">Reference proteome</keyword>
<dbReference type="EMBL" id="CP011451">
    <property type="protein sequence ID" value="AKH38333.1"/>
    <property type="molecule type" value="Genomic_DNA"/>
</dbReference>
<reference evidence="3" key="1">
    <citation type="submission" date="2015-05" db="EMBL/GenBank/DDBJ databases">
        <title>Draft genome of Nitrosomonas communis strain Nm2.</title>
        <authorList>
            <person name="Kozlowski J.A."/>
            <person name="Kits K.D."/>
            <person name="Stein L.Y."/>
        </authorList>
    </citation>
    <scope>NUCLEOTIDE SEQUENCE [LARGE SCALE GENOMIC DNA]</scope>
    <source>
        <strain evidence="3">Nm2</strain>
    </source>
</reference>
<dbReference type="RefSeq" id="WP_046850381.1">
    <property type="nucleotide sequence ID" value="NZ_CP011451.1"/>
</dbReference>